<dbReference type="GO" id="GO:0030983">
    <property type="term" value="F:mismatched DNA binding"/>
    <property type="evidence" value="ECO:0007669"/>
    <property type="project" value="InterPro"/>
</dbReference>
<dbReference type="GO" id="GO:0005829">
    <property type="term" value="C:cytosol"/>
    <property type="evidence" value="ECO:0007669"/>
    <property type="project" value="TreeGrafter"/>
</dbReference>
<dbReference type="GO" id="GO:0140664">
    <property type="term" value="F:ATP-dependent DNA damage sensor activity"/>
    <property type="evidence" value="ECO:0007669"/>
    <property type="project" value="InterPro"/>
</dbReference>
<sequence length="576" mass="64006">LLKVSPIWVTSAKKAVINMSQPITILLSVTGFIVAMIVLNGLLTWQRQQKLKRQLLADWGTFPEKRPKGERYLKAAYLDHEAQVNHDCQVDDLTWQDLDMLDVFEQLNVTQSSVGAERVYAQLRAYDLGKPAVDEALIAFFQDHPDSRLKVQMAFAGLGIEPANNSQLYLRTTTKKALPNAWRFKVMGGFPFIGVLLTLLWPAIGVTLMVVSLLVNVFYYILKREGLDAEITSMGYLVRTIITAERLAKISQPTQAALRQAVKPMRGITRFAFVFRTKTGSMGDILTEYLSIMFMLSFIAYNTVLDRLSSHHAEALALWQRLGDLELAIAIANFRAAEATTTQPVFAKGGMTATDLAHPLLKHPVANPVDWQKNALITGANASGKSTYVKSIAINAILAQTINTVTATSFTMEPGEVITAMAVRDDLSEGDSYFVAEIKAIRRLLNAVAKKKRVYGFIDEILKGTNTVERIAASASVINWLKQYPSLVVVATHDNELTDIMGDQCVNWHFQEKVTKEYGVVFDYLLYQGPATSHNAIALLATMDYPTSLIHDARQLAADFERSKAWPKFVKGGIQA</sequence>
<reference evidence="6 7" key="1">
    <citation type="journal article" date="2013" name="PLoS ONE">
        <title>Lactobacillus paracasei comparative genomics: towards species pan-genome definition and exploitation of diversity.</title>
        <authorList>
            <person name="Smokvina T."/>
            <person name="Wels M."/>
            <person name="Polka J."/>
            <person name="Chervaux C."/>
            <person name="Brisse S."/>
            <person name="Boekhorst J."/>
            <person name="van Hylckama Vlieg J.E."/>
            <person name="Siezen R.J."/>
        </authorList>
    </citation>
    <scope>NUCLEOTIDE SEQUENCE [LARGE SCALE GENOMIC DNA]</scope>
    <source>
        <strain evidence="6 7">Lpp71</strain>
    </source>
</reference>
<gene>
    <name evidence="6" type="ORF">Lpp71_14317</name>
</gene>
<evidence type="ECO:0000256" key="4">
    <source>
        <dbReference type="SAM" id="Phobius"/>
    </source>
</evidence>
<keyword evidence="2" id="KW-0067">ATP-binding</keyword>
<keyword evidence="4" id="KW-0472">Membrane</keyword>
<feature type="non-terminal residue" evidence="6">
    <location>
        <position position="1"/>
    </location>
</feature>
<dbReference type="InterPro" id="IPR027417">
    <property type="entry name" value="P-loop_NTPase"/>
</dbReference>
<protein>
    <submittedName>
        <fullName evidence="6">Mismatch repair ATPase (MutS family) protein</fullName>
    </submittedName>
</protein>
<dbReference type="Proteomes" id="UP000014252">
    <property type="component" value="Unassembled WGS sequence"/>
</dbReference>
<dbReference type="AlphaFoldDB" id="A0A8E0IPT1"/>
<dbReference type="PANTHER" id="PTHR11361:SF152">
    <property type="entry name" value="DNA MISMATCH REPAIR PROTEIN"/>
    <property type="match status" value="1"/>
</dbReference>
<keyword evidence="1" id="KW-0547">Nucleotide-binding</keyword>
<feature type="domain" description="DNA mismatch repair proteins mutS family" evidence="5">
    <location>
        <begin position="372"/>
        <end position="558"/>
    </location>
</feature>
<dbReference type="SMART" id="SM00534">
    <property type="entry name" value="MUTSac"/>
    <property type="match status" value="1"/>
</dbReference>
<dbReference type="Pfam" id="PF00488">
    <property type="entry name" value="MutS_V"/>
    <property type="match status" value="1"/>
</dbReference>
<evidence type="ECO:0000256" key="2">
    <source>
        <dbReference type="ARBA" id="ARBA00022840"/>
    </source>
</evidence>
<feature type="transmembrane region" description="Helical" evidence="4">
    <location>
        <begin position="192"/>
        <end position="222"/>
    </location>
</feature>
<dbReference type="InterPro" id="IPR000432">
    <property type="entry name" value="DNA_mismatch_repair_MutS_C"/>
</dbReference>
<evidence type="ECO:0000313" key="7">
    <source>
        <dbReference type="Proteomes" id="UP000014252"/>
    </source>
</evidence>
<keyword evidence="4" id="KW-1133">Transmembrane helix</keyword>
<comment type="caution">
    <text evidence="6">The sequence shown here is derived from an EMBL/GenBank/DDBJ whole genome shotgun (WGS) entry which is preliminary data.</text>
</comment>
<dbReference type="SUPFAM" id="SSF52540">
    <property type="entry name" value="P-loop containing nucleoside triphosphate hydrolases"/>
    <property type="match status" value="1"/>
</dbReference>
<evidence type="ECO:0000313" key="6">
    <source>
        <dbReference type="EMBL" id="EPC70075.1"/>
    </source>
</evidence>
<proteinExistence type="predicted"/>
<evidence type="ECO:0000256" key="3">
    <source>
        <dbReference type="ARBA" id="ARBA00023125"/>
    </source>
</evidence>
<dbReference type="GO" id="GO:0006298">
    <property type="term" value="P:mismatch repair"/>
    <property type="evidence" value="ECO:0007669"/>
    <property type="project" value="InterPro"/>
</dbReference>
<evidence type="ECO:0000259" key="5">
    <source>
        <dbReference type="SMART" id="SM00534"/>
    </source>
</evidence>
<name>A0A8E0IPT1_LACPA</name>
<dbReference type="PANTHER" id="PTHR11361">
    <property type="entry name" value="DNA MISMATCH REPAIR PROTEIN MUTS FAMILY MEMBER"/>
    <property type="match status" value="1"/>
</dbReference>
<evidence type="ECO:0000256" key="1">
    <source>
        <dbReference type="ARBA" id="ARBA00022741"/>
    </source>
</evidence>
<organism evidence="6 7">
    <name type="scientific">Lacticaseibacillus paracasei subsp. paracasei Lpp71</name>
    <dbReference type="NCBI Taxonomy" id="1256207"/>
    <lineage>
        <taxon>Bacteria</taxon>
        <taxon>Bacillati</taxon>
        <taxon>Bacillota</taxon>
        <taxon>Bacilli</taxon>
        <taxon>Lactobacillales</taxon>
        <taxon>Lactobacillaceae</taxon>
        <taxon>Lacticaseibacillus</taxon>
    </lineage>
</organism>
<dbReference type="EMBL" id="ANKD01000718">
    <property type="protein sequence ID" value="EPC70075.1"/>
    <property type="molecule type" value="Genomic_DNA"/>
</dbReference>
<feature type="transmembrane region" description="Helical" evidence="4">
    <location>
        <begin position="23"/>
        <end position="43"/>
    </location>
</feature>
<dbReference type="Gene3D" id="3.40.50.300">
    <property type="entry name" value="P-loop containing nucleotide triphosphate hydrolases"/>
    <property type="match status" value="1"/>
</dbReference>
<dbReference type="GO" id="GO:0005524">
    <property type="term" value="F:ATP binding"/>
    <property type="evidence" value="ECO:0007669"/>
    <property type="project" value="UniProtKB-KW"/>
</dbReference>
<dbReference type="InterPro" id="IPR045076">
    <property type="entry name" value="MutS"/>
</dbReference>
<accession>A0A8E0IPT1</accession>
<keyword evidence="3" id="KW-0238">DNA-binding</keyword>
<keyword evidence="4" id="KW-0812">Transmembrane</keyword>